<evidence type="ECO:0000313" key="1">
    <source>
        <dbReference type="Proteomes" id="UP000887576"/>
    </source>
</evidence>
<dbReference type="WBParaSite" id="JU765_v2.g901.t1">
    <property type="protein sequence ID" value="JU765_v2.g901.t1"/>
    <property type="gene ID" value="JU765_v2.g901"/>
</dbReference>
<protein>
    <submittedName>
        <fullName evidence="2">Uncharacterized protein</fullName>
    </submittedName>
</protein>
<reference evidence="2" key="1">
    <citation type="submission" date="2022-11" db="UniProtKB">
        <authorList>
            <consortium name="WormBaseParasite"/>
        </authorList>
    </citation>
    <scope>IDENTIFICATION</scope>
</reference>
<proteinExistence type="predicted"/>
<organism evidence="1 2">
    <name type="scientific">Panagrolaimus sp. JU765</name>
    <dbReference type="NCBI Taxonomy" id="591449"/>
    <lineage>
        <taxon>Eukaryota</taxon>
        <taxon>Metazoa</taxon>
        <taxon>Ecdysozoa</taxon>
        <taxon>Nematoda</taxon>
        <taxon>Chromadorea</taxon>
        <taxon>Rhabditida</taxon>
        <taxon>Tylenchina</taxon>
        <taxon>Panagrolaimomorpha</taxon>
        <taxon>Panagrolaimoidea</taxon>
        <taxon>Panagrolaimidae</taxon>
        <taxon>Panagrolaimus</taxon>
    </lineage>
</organism>
<evidence type="ECO:0000313" key="2">
    <source>
        <dbReference type="WBParaSite" id="JU765_v2.g901.t1"/>
    </source>
</evidence>
<sequence length="282" mass="31984">MESNVKEVAETTVSDSAPLEVKNDAQIPEETPEDPKNVGNVEEKVENQEEIKLPDEPFKDITRIKLESAISDEIYVQMKRRFQKFLRSELKNEIKEENNGTEIFYLFKRYIEGVTTAVIVQMLLHNLSLVLQGLLAGLACGHCVFAFVFATPEILLRGYQHMAIIVQSTFYLCFAVSTVNAFDRFEAGTSTEETIKKFLSLQRGGFNVIIWIAGTIASILMAQYDEYLSKSDLELLINNRTLIIWRYLSLIRAVCALVGWLFVALQPNTNCTRDQLLELVGS</sequence>
<dbReference type="Proteomes" id="UP000887576">
    <property type="component" value="Unplaced"/>
</dbReference>
<accession>A0AC34RQ28</accession>
<name>A0AC34RQ28_9BILA</name>